<sequence>MTKRFSAVLAAVLILLLFAGCAPKPTEHPNDTLVAYQEPKNDKTGITYGLCTITWADGAVTEVRIDLTYDTEENASTAYDGLVDDYGEAADSHNIVLDGNNLSYDLSTASFTGASYEDMVKSYKRDGKWTVIEE</sequence>
<protein>
    <recommendedName>
        <fullName evidence="2">Lipoprotein</fullName>
    </recommendedName>
</protein>
<evidence type="ECO:0008006" key="2">
    <source>
        <dbReference type="Google" id="ProtNLM"/>
    </source>
</evidence>
<dbReference type="PROSITE" id="PS51257">
    <property type="entry name" value="PROKAR_LIPOPROTEIN"/>
    <property type="match status" value="1"/>
</dbReference>
<dbReference type="AlphaFoldDB" id="A0A644ZPA8"/>
<accession>A0A644ZPA8</accession>
<proteinExistence type="predicted"/>
<comment type="caution">
    <text evidence="1">The sequence shown here is derived from an EMBL/GenBank/DDBJ whole genome shotgun (WGS) entry which is preliminary data.</text>
</comment>
<name>A0A644ZPA8_9ZZZZ</name>
<evidence type="ECO:0000313" key="1">
    <source>
        <dbReference type="EMBL" id="MPM42577.1"/>
    </source>
</evidence>
<dbReference type="EMBL" id="VSSQ01009779">
    <property type="protein sequence ID" value="MPM42577.1"/>
    <property type="molecule type" value="Genomic_DNA"/>
</dbReference>
<reference evidence="1" key="1">
    <citation type="submission" date="2019-08" db="EMBL/GenBank/DDBJ databases">
        <authorList>
            <person name="Kucharzyk K."/>
            <person name="Murdoch R.W."/>
            <person name="Higgins S."/>
            <person name="Loffler F."/>
        </authorList>
    </citation>
    <scope>NUCLEOTIDE SEQUENCE</scope>
</reference>
<organism evidence="1">
    <name type="scientific">bioreactor metagenome</name>
    <dbReference type="NCBI Taxonomy" id="1076179"/>
    <lineage>
        <taxon>unclassified sequences</taxon>
        <taxon>metagenomes</taxon>
        <taxon>ecological metagenomes</taxon>
    </lineage>
</organism>
<gene>
    <name evidence="1" type="ORF">SDC9_89243</name>
</gene>